<organism evidence="3 4">
    <name type="scientific">Seminavis robusta</name>
    <dbReference type="NCBI Taxonomy" id="568900"/>
    <lineage>
        <taxon>Eukaryota</taxon>
        <taxon>Sar</taxon>
        <taxon>Stramenopiles</taxon>
        <taxon>Ochrophyta</taxon>
        <taxon>Bacillariophyta</taxon>
        <taxon>Bacillariophyceae</taxon>
        <taxon>Bacillariophycidae</taxon>
        <taxon>Naviculales</taxon>
        <taxon>Naviculaceae</taxon>
        <taxon>Seminavis</taxon>
    </lineage>
</organism>
<evidence type="ECO:0000256" key="2">
    <source>
        <dbReference type="SAM" id="Phobius"/>
    </source>
</evidence>
<comment type="caution">
    <text evidence="3">The sequence shown here is derived from an EMBL/GenBank/DDBJ whole genome shotgun (WGS) entry which is preliminary data.</text>
</comment>
<keyword evidence="2" id="KW-1133">Transmembrane helix</keyword>
<dbReference type="SUPFAM" id="SSF52540">
    <property type="entry name" value="P-loop containing nucleoside triphosphate hydrolases"/>
    <property type="match status" value="1"/>
</dbReference>
<accession>A0A9N8DAT2</accession>
<feature type="compositionally biased region" description="Basic residues" evidence="1">
    <location>
        <begin position="900"/>
        <end position="916"/>
    </location>
</feature>
<protein>
    <submittedName>
        <fullName evidence="3">Uncharacterized protein</fullName>
    </submittedName>
</protein>
<name>A0A9N8DAT2_9STRA</name>
<feature type="compositionally biased region" description="Basic residues" evidence="1">
    <location>
        <begin position="819"/>
        <end position="831"/>
    </location>
</feature>
<feature type="region of interest" description="Disordered" evidence="1">
    <location>
        <begin position="158"/>
        <end position="185"/>
    </location>
</feature>
<dbReference type="Gene3D" id="3.40.50.300">
    <property type="entry name" value="P-loop containing nucleotide triphosphate hydrolases"/>
    <property type="match status" value="1"/>
</dbReference>
<dbReference type="AlphaFoldDB" id="A0A9N8DAT2"/>
<feature type="compositionally biased region" description="Acidic residues" evidence="1">
    <location>
        <begin position="159"/>
        <end position="172"/>
    </location>
</feature>
<dbReference type="InterPro" id="IPR027417">
    <property type="entry name" value="P-loop_NTPase"/>
</dbReference>
<proteinExistence type="predicted"/>
<keyword evidence="2" id="KW-0472">Membrane</keyword>
<feature type="transmembrane region" description="Helical" evidence="2">
    <location>
        <begin position="48"/>
        <end position="68"/>
    </location>
</feature>
<dbReference type="Proteomes" id="UP001153069">
    <property type="component" value="Unassembled WGS sequence"/>
</dbReference>
<dbReference type="EMBL" id="CAICTM010000018">
    <property type="protein sequence ID" value="CAB9497326.1"/>
    <property type="molecule type" value="Genomic_DNA"/>
</dbReference>
<feature type="compositionally biased region" description="Basic and acidic residues" evidence="1">
    <location>
        <begin position="708"/>
        <end position="730"/>
    </location>
</feature>
<feature type="compositionally biased region" description="Polar residues" evidence="1">
    <location>
        <begin position="675"/>
        <end position="691"/>
    </location>
</feature>
<evidence type="ECO:0000256" key="1">
    <source>
        <dbReference type="SAM" id="MobiDB-lite"/>
    </source>
</evidence>
<feature type="region of interest" description="Disordered" evidence="1">
    <location>
        <begin position="894"/>
        <end position="916"/>
    </location>
</feature>
<keyword evidence="2" id="KW-0812">Transmembrane</keyword>
<reference evidence="3" key="1">
    <citation type="submission" date="2020-06" db="EMBL/GenBank/DDBJ databases">
        <authorList>
            <consortium name="Plant Systems Biology data submission"/>
        </authorList>
    </citation>
    <scope>NUCLEOTIDE SEQUENCE</scope>
    <source>
        <strain evidence="3">D6</strain>
    </source>
</reference>
<feature type="region of interest" description="Disordered" evidence="1">
    <location>
        <begin position="662"/>
        <end position="878"/>
    </location>
</feature>
<evidence type="ECO:0000313" key="4">
    <source>
        <dbReference type="Proteomes" id="UP001153069"/>
    </source>
</evidence>
<feature type="region of interest" description="Disordered" evidence="1">
    <location>
        <begin position="111"/>
        <end position="133"/>
    </location>
</feature>
<feature type="compositionally biased region" description="Basic and acidic residues" evidence="1">
    <location>
        <begin position="832"/>
        <end position="856"/>
    </location>
</feature>
<gene>
    <name evidence="3" type="ORF">SEMRO_18_G012770.1</name>
</gene>
<sequence>MKEAASSSLPLVSRRTDAKSKKQLRRKKVKRAKLASQLSLRQHPCFRAFVGLITLQIFILLLVAVFVGDNFEQVIGGSRADTIRLIHDYYVEHFRHHLHDDAVPTGIVMDDDEEEDQSSKNPKTTAKSQPEVEGDDDLHELEDHIANQTEQILNQAEADQLDGEEEEEEDSSGESASAPPPIDNYYSRQTEYQKDRGEDEPFEFLVVGGSDGSGTRAFVTALGKLGVPMIVDDRGTMDIHGKPLFRGEGWPPLVQLVLNHTHSANYKVADLPQDVRDVIVRDLKKLKADLIHRGKRHDSKELRRLNTHHKVNHYDNKNLRRHMFKPHSAFHEQGKNRFLMEADEKDIENAAIDMKPPPLEVSASVSKSRHVQYGFKAPVTMLLLPFLREVFGPIKFLHVVRDGRDVALSANQSPVKKFYNSYYKQPGDPLVNVSLAQNDTNMNVYAMQLWNDWNSQVLAYEKDNVGKDFDFLVMRTEDLLNPETKFSSLQQLAHFVGSRNSLEELCCQSQQAVVDMGQSTSNIGGGKRGKKYHPLDDKHHIYDHLFKEMENVHHSDYRNYVQGKKLNNGDQTHGAILRHREDSEGYGQHKHGMGADPILSFIKGPAESDSKFDVEEGRHLNWHHGKMEAGSMLEEARERRAHFIQERHNRFRGIAQRVGALKKRQYGPVNPQKGLGSSPQKHLKPNQNGEPAQSFADRIAANHRARQQQHDPTQDMHRPYPNGRGDEQRRRLLSSFGNLQARHAPYGGKRKTPKEDAEDGNEKKHRQFKPHGNGKLLKEMPTEGGEDGNEREHGHFKPHGHGKLLQNRQPEDAEDGNERRHRQLKPHGHGKLLKEMRSESDSEHGRMEGSNVKEDPSSWSLGSLGKALGMSSTKPPNVFDEDMLEQFKHMPKLETDSGRTHRHFHPHQYKKNKKRGNVKERYGKWVSFLEDKPALSQQLHKLGTKSLETFGYEPSAPFLDTSEADNSFQCDSTVVCKGPREDDA</sequence>
<feature type="compositionally biased region" description="Polar residues" evidence="1">
    <location>
        <begin position="119"/>
        <end position="128"/>
    </location>
</feature>
<evidence type="ECO:0000313" key="3">
    <source>
        <dbReference type="EMBL" id="CAB9497326.1"/>
    </source>
</evidence>
<dbReference type="OrthoDB" id="48147at2759"/>
<keyword evidence="4" id="KW-1185">Reference proteome</keyword>